<evidence type="ECO:0000256" key="5">
    <source>
        <dbReference type="ARBA" id="ARBA00031395"/>
    </source>
</evidence>
<dbReference type="GO" id="GO:0019464">
    <property type="term" value="P:glycine decarboxylation via glycine cleavage system"/>
    <property type="evidence" value="ECO:0007669"/>
    <property type="project" value="UniProtKB-UniRule"/>
</dbReference>
<protein>
    <recommendedName>
        <fullName evidence="2 7">Aminomethyltransferase</fullName>
        <ecNumber evidence="2 7">2.1.2.10</ecNumber>
    </recommendedName>
    <alternativeName>
        <fullName evidence="5 7">Glycine cleavage system T protein</fullName>
    </alternativeName>
</protein>
<evidence type="ECO:0000256" key="3">
    <source>
        <dbReference type="ARBA" id="ARBA00022576"/>
    </source>
</evidence>
<comment type="caution">
    <text evidence="11">The sequence shown here is derived from an EMBL/GenBank/DDBJ whole genome shotgun (WGS) entry which is preliminary data.</text>
</comment>
<dbReference type="FunFam" id="2.40.30.110:FF:000003">
    <property type="entry name" value="Aminomethyltransferase"/>
    <property type="match status" value="1"/>
</dbReference>
<comment type="similarity">
    <text evidence="1 7">Belongs to the GcvT family.</text>
</comment>
<evidence type="ECO:0000256" key="6">
    <source>
        <dbReference type="ARBA" id="ARBA00047665"/>
    </source>
</evidence>
<dbReference type="InterPro" id="IPR027266">
    <property type="entry name" value="TrmE/GcvT-like"/>
</dbReference>
<organism evidence="11 12">
    <name type="scientific">candidate division TA06 bacterium DG_24</name>
    <dbReference type="NCBI Taxonomy" id="1703770"/>
    <lineage>
        <taxon>Bacteria</taxon>
        <taxon>Bacteria division TA06</taxon>
    </lineage>
</organism>
<dbReference type="PANTHER" id="PTHR43757">
    <property type="entry name" value="AMINOMETHYLTRANSFERASE"/>
    <property type="match status" value="1"/>
</dbReference>
<dbReference type="Proteomes" id="UP000052008">
    <property type="component" value="Unassembled WGS sequence"/>
</dbReference>
<dbReference type="Pfam" id="PF01571">
    <property type="entry name" value="GCV_T"/>
    <property type="match status" value="1"/>
</dbReference>
<dbReference type="AlphaFoldDB" id="A0A0S7WUR6"/>
<comment type="catalytic activity">
    <reaction evidence="6 7">
        <text>N(6)-[(R)-S(8)-aminomethyldihydrolipoyl]-L-lysyl-[protein] + (6S)-5,6,7,8-tetrahydrofolate = N(6)-[(R)-dihydrolipoyl]-L-lysyl-[protein] + (6R)-5,10-methylene-5,6,7,8-tetrahydrofolate + NH4(+)</text>
        <dbReference type="Rhea" id="RHEA:16945"/>
        <dbReference type="Rhea" id="RHEA-COMP:10475"/>
        <dbReference type="Rhea" id="RHEA-COMP:10492"/>
        <dbReference type="ChEBI" id="CHEBI:15636"/>
        <dbReference type="ChEBI" id="CHEBI:28938"/>
        <dbReference type="ChEBI" id="CHEBI:57453"/>
        <dbReference type="ChEBI" id="CHEBI:83100"/>
        <dbReference type="ChEBI" id="CHEBI:83143"/>
        <dbReference type="EC" id="2.1.2.10"/>
    </reaction>
</comment>
<dbReference type="InterPro" id="IPR029043">
    <property type="entry name" value="GcvT/YgfZ_C"/>
</dbReference>
<dbReference type="FunFam" id="3.30.70.1400:FF:000001">
    <property type="entry name" value="Aminomethyltransferase"/>
    <property type="match status" value="1"/>
</dbReference>
<comment type="subunit">
    <text evidence="7">The glycine cleavage system is composed of four proteins: P, T, L and H.</text>
</comment>
<dbReference type="Gene3D" id="3.30.1360.120">
    <property type="entry name" value="Probable tRNA modification gtpase trme, domain 1"/>
    <property type="match status" value="1"/>
</dbReference>
<dbReference type="InterPro" id="IPR006222">
    <property type="entry name" value="GCVT_N"/>
</dbReference>
<evidence type="ECO:0000313" key="12">
    <source>
        <dbReference type="Proteomes" id="UP000052008"/>
    </source>
</evidence>
<dbReference type="SUPFAM" id="SSF101790">
    <property type="entry name" value="Aminomethyltransferase beta-barrel domain"/>
    <property type="match status" value="1"/>
</dbReference>
<dbReference type="InterPro" id="IPR006223">
    <property type="entry name" value="GcvT"/>
</dbReference>
<dbReference type="NCBIfam" id="NF001567">
    <property type="entry name" value="PRK00389.1"/>
    <property type="match status" value="1"/>
</dbReference>
<sequence>MEEKSPRRTPFFEKHKALGARIVEFAGFEMPIQFTSIIEEHRAVRSNVGMFDVSHMGEVTIRGPDALEFVNYVTINDAAQLAVGQAQYSALCYEDGGLVDDLVVYRLVDHFLFVVNAANIEKDYDWIVSNRSGDVEIENSSYETGQLAVQGPNAELVMQRVTNLKLSEIQFYWSAQGKVGGVEALVSRTGYTGEDGFEIYMAAEHGPQVWDTIVEAGKEFSLKPVGLGARDTLRLEMKYNLYGNDMDETTTPLEAGLSWITKLEKEEFIGQEALKKQKEEGVKRRLIAFEMMGNEIPRPGFDILVNGEKVGHVTSGTFSPSLEKGIGLGYVARPHTKSGTELTIVVRGEPASAAIVKPPFYKHGTHH</sequence>
<dbReference type="InterPro" id="IPR013977">
    <property type="entry name" value="GcvT_C"/>
</dbReference>
<dbReference type="InterPro" id="IPR028896">
    <property type="entry name" value="GcvT/YgfZ/DmdA"/>
</dbReference>
<dbReference type="EMBL" id="LIZS01000010">
    <property type="protein sequence ID" value="KPJ53922.1"/>
    <property type="molecule type" value="Genomic_DNA"/>
</dbReference>
<evidence type="ECO:0000256" key="1">
    <source>
        <dbReference type="ARBA" id="ARBA00008609"/>
    </source>
</evidence>
<dbReference type="PATRIC" id="fig|1703770.3.peg.995"/>
<dbReference type="GO" id="GO:0008483">
    <property type="term" value="F:transaminase activity"/>
    <property type="evidence" value="ECO:0007669"/>
    <property type="project" value="UniProtKB-KW"/>
</dbReference>
<evidence type="ECO:0000256" key="8">
    <source>
        <dbReference type="PIRSR" id="PIRSR006487-1"/>
    </source>
</evidence>
<proteinExistence type="inferred from homology"/>
<evidence type="ECO:0000259" key="9">
    <source>
        <dbReference type="Pfam" id="PF01571"/>
    </source>
</evidence>
<dbReference type="PANTHER" id="PTHR43757:SF2">
    <property type="entry name" value="AMINOMETHYLTRANSFERASE, MITOCHONDRIAL"/>
    <property type="match status" value="1"/>
</dbReference>
<dbReference type="InterPro" id="IPR022903">
    <property type="entry name" value="GcvT_bac"/>
</dbReference>
<reference evidence="11 12" key="1">
    <citation type="journal article" date="2015" name="Microbiome">
        <title>Genomic resolution of linkages in carbon, nitrogen, and sulfur cycling among widespread estuary sediment bacteria.</title>
        <authorList>
            <person name="Baker B.J."/>
            <person name="Lazar C.S."/>
            <person name="Teske A.P."/>
            <person name="Dick G.J."/>
        </authorList>
    </citation>
    <scope>NUCLEOTIDE SEQUENCE [LARGE SCALE GENOMIC DNA]</scope>
    <source>
        <strain evidence="11">DG_24</strain>
    </source>
</reference>
<feature type="domain" description="Aminomethyltransferase C-terminal" evidence="10">
    <location>
        <begin position="284"/>
        <end position="362"/>
    </location>
</feature>
<evidence type="ECO:0000313" key="11">
    <source>
        <dbReference type="EMBL" id="KPJ53922.1"/>
    </source>
</evidence>
<dbReference type="GO" id="GO:0004047">
    <property type="term" value="F:aminomethyltransferase activity"/>
    <property type="evidence" value="ECO:0007669"/>
    <property type="project" value="UniProtKB-UniRule"/>
</dbReference>
<keyword evidence="3 7" id="KW-0032">Aminotransferase</keyword>
<evidence type="ECO:0000259" key="10">
    <source>
        <dbReference type="Pfam" id="PF08669"/>
    </source>
</evidence>
<feature type="binding site" evidence="8">
    <location>
        <position position="198"/>
    </location>
    <ligand>
        <name>substrate</name>
    </ligand>
</feature>
<dbReference type="PIRSF" id="PIRSF006487">
    <property type="entry name" value="GcvT"/>
    <property type="match status" value="1"/>
</dbReference>
<dbReference type="SUPFAM" id="SSF103025">
    <property type="entry name" value="Folate-binding domain"/>
    <property type="match status" value="1"/>
</dbReference>
<dbReference type="Gene3D" id="4.10.1250.10">
    <property type="entry name" value="Aminomethyltransferase fragment"/>
    <property type="match status" value="1"/>
</dbReference>
<dbReference type="Gene3D" id="2.40.30.110">
    <property type="entry name" value="Aminomethyltransferase beta-barrel domains"/>
    <property type="match status" value="1"/>
</dbReference>
<dbReference type="Pfam" id="PF08669">
    <property type="entry name" value="GCV_T_C"/>
    <property type="match status" value="1"/>
</dbReference>
<dbReference type="HAMAP" id="MF_00259">
    <property type="entry name" value="GcvT"/>
    <property type="match status" value="1"/>
</dbReference>
<dbReference type="GO" id="GO:0005960">
    <property type="term" value="C:glycine cleavage complex"/>
    <property type="evidence" value="ECO:0007669"/>
    <property type="project" value="InterPro"/>
</dbReference>
<feature type="domain" description="GCVT N-terminal" evidence="9">
    <location>
        <begin position="12"/>
        <end position="265"/>
    </location>
</feature>
<dbReference type="FunFam" id="4.10.1250.10:FF:000001">
    <property type="entry name" value="Aminomethyltransferase"/>
    <property type="match status" value="1"/>
</dbReference>
<dbReference type="Gene3D" id="3.30.70.1400">
    <property type="entry name" value="Aminomethyltransferase beta-barrel domains"/>
    <property type="match status" value="1"/>
</dbReference>
<dbReference type="NCBIfam" id="TIGR00528">
    <property type="entry name" value="gcvT"/>
    <property type="match status" value="1"/>
</dbReference>
<dbReference type="EC" id="2.1.2.10" evidence="2 7"/>
<gene>
    <name evidence="7" type="primary">gcvT</name>
    <name evidence="11" type="ORF">AMJ39_02735</name>
</gene>
<comment type="function">
    <text evidence="7">The glycine cleavage system catalyzes the degradation of glycine.</text>
</comment>
<evidence type="ECO:0000256" key="7">
    <source>
        <dbReference type="HAMAP-Rule" id="MF_00259"/>
    </source>
</evidence>
<accession>A0A0S7WUR6</accession>
<name>A0A0S7WUR6_UNCT6</name>
<evidence type="ECO:0000256" key="2">
    <source>
        <dbReference type="ARBA" id="ARBA00012616"/>
    </source>
</evidence>
<evidence type="ECO:0000256" key="4">
    <source>
        <dbReference type="ARBA" id="ARBA00022679"/>
    </source>
</evidence>
<dbReference type="STRING" id="1703770.AMJ39_02735"/>
<dbReference type="GO" id="GO:0005829">
    <property type="term" value="C:cytosol"/>
    <property type="evidence" value="ECO:0007669"/>
    <property type="project" value="TreeGrafter"/>
</dbReference>
<keyword evidence="4 7" id="KW-0808">Transferase</keyword>